<feature type="transmembrane region" description="Helical" evidence="1">
    <location>
        <begin position="21"/>
        <end position="40"/>
    </location>
</feature>
<feature type="transmembrane region" description="Helical" evidence="1">
    <location>
        <begin position="160"/>
        <end position="180"/>
    </location>
</feature>
<reference evidence="2" key="1">
    <citation type="journal article" date="2013" name="Environ. Microbiol.">
        <title>Microbiota from the distal guts of lean and obese adolescents exhibit partial functional redundancy besides clear differences in community structure.</title>
        <authorList>
            <person name="Ferrer M."/>
            <person name="Ruiz A."/>
            <person name="Lanza F."/>
            <person name="Haange S.B."/>
            <person name="Oberbach A."/>
            <person name="Till H."/>
            <person name="Bargiela R."/>
            <person name="Campoy C."/>
            <person name="Segura M.T."/>
            <person name="Richter M."/>
            <person name="von Bergen M."/>
            <person name="Seifert J."/>
            <person name="Suarez A."/>
        </authorList>
    </citation>
    <scope>NUCLEOTIDE SEQUENCE</scope>
</reference>
<proteinExistence type="predicted"/>
<name>K1TWN4_9ZZZZ</name>
<evidence type="ECO:0008006" key="3">
    <source>
        <dbReference type="Google" id="ProtNLM"/>
    </source>
</evidence>
<sequence>MEETLKYGKLAHGLSWVLHPFLQPVYLMGVLLTMTTFALYPANVKFYLLWVVALYAILIPVLSLGVLHSLGRLSSYRVDDRRERLLPLLIGAVCYVLCALTLSKIPSAIFLRKFMVAAACCELLCFVVSLRWKISLHLTGMGAVVALLVVMNVAGVGNMVFPLVVAVLAAGALASARLYLGCHNAPQVLAGFCGGFAVATLAVLFL</sequence>
<keyword evidence="1" id="KW-0472">Membrane</keyword>
<dbReference type="AlphaFoldDB" id="K1TWN4"/>
<feature type="transmembrane region" description="Helical" evidence="1">
    <location>
        <begin position="85"/>
        <end position="103"/>
    </location>
</feature>
<gene>
    <name evidence="2" type="ORF">LEA_06961</name>
</gene>
<keyword evidence="1" id="KW-0812">Transmembrane</keyword>
<feature type="transmembrane region" description="Helical" evidence="1">
    <location>
        <begin position="46"/>
        <end position="73"/>
    </location>
</feature>
<accession>K1TWN4</accession>
<comment type="caution">
    <text evidence="2">The sequence shown here is derived from an EMBL/GenBank/DDBJ whole genome shotgun (WGS) entry which is preliminary data.</text>
</comment>
<organism evidence="2">
    <name type="scientific">human gut metagenome</name>
    <dbReference type="NCBI Taxonomy" id="408170"/>
    <lineage>
        <taxon>unclassified sequences</taxon>
        <taxon>metagenomes</taxon>
        <taxon>organismal metagenomes</taxon>
    </lineage>
</organism>
<feature type="transmembrane region" description="Helical" evidence="1">
    <location>
        <begin position="136"/>
        <end position="154"/>
    </location>
</feature>
<evidence type="ECO:0000256" key="1">
    <source>
        <dbReference type="SAM" id="Phobius"/>
    </source>
</evidence>
<feature type="transmembrane region" description="Helical" evidence="1">
    <location>
        <begin position="187"/>
        <end position="205"/>
    </location>
</feature>
<keyword evidence="1" id="KW-1133">Transmembrane helix</keyword>
<protein>
    <recommendedName>
        <fullName evidence="3">PAP2 superfamily domain protein</fullName>
    </recommendedName>
</protein>
<evidence type="ECO:0000313" key="2">
    <source>
        <dbReference type="EMBL" id="EKC72009.1"/>
    </source>
</evidence>
<dbReference type="EMBL" id="AJWY01004568">
    <property type="protein sequence ID" value="EKC72009.1"/>
    <property type="molecule type" value="Genomic_DNA"/>
</dbReference>